<dbReference type="AlphaFoldDB" id="A0A5J5END7"/>
<sequence>LLRAQLERFTDHINRGLKHTAKAPHRLGRPIMFRIYFTREVLLPPSLILVFLSLLHIWQYFRHQLAPSDFNRWLQRQLDRRGALLGSSIAAGARYLNRLYTAFGPSYIDADYHQSLFRDGKPIRWRCAECHNFGDSLQKSCTRCGRNNHSVILCRHCNILVPINSVRCPRCLALNDAAYACKDCDAATPVCAGQCLDPACRLENPTLHTCWACSADTPREMAVCLHCGRQNGAVARVLDPRLLGAGGPIPWICPACSCVAQSSLRWCPACHAANPTVQSCGNCASVFPVCAAACGVCFTDNPATRTCGDCQATYPAHETACKCGAANPDVAGCEHCVYPLHRCLGKCLHCKKTNAPLLPKLPATEIFCPACNIAFGAALPDCTNCGEKNRTLHRCDGCDFDVARSLPLCPICGTQNPTMEWGPKEPAPQDDSPAREPTRPAEGAAAAEEAPPPSADEPSDDAEPAEAQATAPEEPNVDAASSDASNGASPEPAEPLTPKQGSLILWTQLEEGPQTPQTAAADIAGEATGETVSEEMD</sequence>
<accession>A0A5J5END7</accession>
<organism evidence="3 4">
    <name type="scientific">Sphaerosporella brunnea</name>
    <dbReference type="NCBI Taxonomy" id="1250544"/>
    <lineage>
        <taxon>Eukaryota</taxon>
        <taxon>Fungi</taxon>
        <taxon>Dikarya</taxon>
        <taxon>Ascomycota</taxon>
        <taxon>Pezizomycotina</taxon>
        <taxon>Pezizomycetes</taxon>
        <taxon>Pezizales</taxon>
        <taxon>Pyronemataceae</taxon>
        <taxon>Sphaerosporella</taxon>
    </lineage>
</organism>
<evidence type="ECO:0008006" key="5">
    <source>
        <dbReference type="Google" id="ProtNLM"/>
    </source>
</evidence>
<keyword evidence="4" id="KW-1185">Reference proteome</keyword>
<dbReference type="InParanoid" id="A0A5J5END7"/>
<feature type="region of interest" description="Disordered" evidence="1">
    <location>
        <begin position="417"/>
        <end position="537"/>
    </location>
</feature>
<keyword evidence="2" id="KW-0472">Membrane</keyword>
<evidence type="ECO:0000256" key="1">
    <source>
        <dbReference type="SAM" id="MobiDB-lite"/>
    </source>
</evidence>
<proteinExistence type="predicted"/>
<reference evidence="3 4" key="1">
    <citation type="submission" date="2019-09" db="EMBL/GenBank/DDBJ databases">
        <title>Draft genome of the ectomycorrhizal ascomycete Sphaerosporella brunnea.</title>
        <authorList>
            <consortium name="DOE Joint Genome Institute"/>
            <person name="Benucci G.M."/>
            <person name="Marozzi G."/>
            <person name="Antonielli L."/>
            <person name="Sanchez S."/>
            <person name="Marco P."/>
            <person name="Wang X."/>
            <person name="Falini L.B."/>
            <person name="Barry K."/>
            <person name="Haridas S."/>
            <person name="Lipzen A."/>
            <person name="Labutti K."/>
            <person name="Grigoriev I.V."/>
            <person name="Murat C."/>
            <person name="Martin F."/>
            <person name="Albertini E."/>
            <person name="Donnini D."/>
            <person name="Bonito G."/>
        </authorList>
    </citation>
    <scope>NUCLEOTIDE SEQUENCE [LARGE SCALE GENOMIC DNA]</scope>
    <source>
        <strain evidence="3 4">Sb_GMNB300</strain>
    </source>
</reference>
<comment type="caution">
    <text evidence="3">The sequence shown here is derived from an EMBL/GenBank/DDBJ whole genome shotgun (WGS) entry which is preliminary data.</text>
</comment>
<feature type="compositionally biased region" description="Low complexity" evidence="1">
    <location>
        <begin position="465"/>
        <end position="489"/>
    </location>
</feature>
<feature type="compositionally biased region" description="Low complexity" evidence="1">
    <location>
        <begin position="440"/>
        <end position="449"/>
    </location>
</feature>
<evidence type="ECO:0000313" key="4">
    <source>
        <dbReference type="Proteomes" id="UP000326924"/>
    </source>
</evidence>
<dbReference type="Proteomes" id="UP000326924">
    <property type="component" value="Unassembled WGS sequence"/>
</dbReference>
<feature type="non-terminal residue" evidence="3">
    <location>
        <position position="1"/>
    </location>
</feature>
<evidence type="ECO:0000313" key="3">
    <source>
        <dbReference type="EMBL" id="KAA8898852.1"/>
    </source>
</evidence>
<name>A0A5J5END7_9PEZI</name>
<gene>
    <name evidence="3" type="ORF">FN846DRAFT_991057</name>
</gene>
<keyword evidence="2" id="KW-1133">Transmembrane helix</keyword>
<protein>
    <recommendedName>
        <fullName evidence="5">RanBP2-type domain-containing protein</fullName>
    </recommendedName>
</protein>
<evidence type="ECO:0000256" key="2">
    <source>
        <dbReference type="SAM" id="Phobius"/>
    </source>
</evidence>
<dbReference type="EMBL" id="VXIS01000177">
    <property type="protein sequence ID" value="KAA8898852.1"/>
    <property type="molecule type" value="Genomic_DNA"/>
</dbReference>
<keyword evidence="2" id="KW-0812">Transmembrane</keyword>
<feature type="transmembrane region" description="Helical" evidence="2">
    <location>
        <begin position="41"/>
        <end position="61"/>
    </location>
</feature>